<dbReference type="InterPro" id="IPR050695">
    <property type="entry name" value="N-acetylmuramoyl_amidase_3"/>
</dbReference>
<dbReference type="GO" id="GO:0008745">
    <property type="term" value="F:N-acetylmuramoyl-L-alanine amidase activity"/>
    <property type="evidence" value="ECO:0007669"/>
    <property type="project" value="UniProtKB-EC"/>
</dbReference>
<proteinExistence type="predicted"/>
<organism evidence="5">
    <name type="scientific">Anaerostipes caccae</name>
    <dbReference type="NCBI Taxonomy" id="105841"/>
    <lineage>
        <taxon>Bacteria</taxon>
        <taxon>Bacillati</taxon>
        <taxon>Bacillota</taxon>
        <taxon>Clostridia</taxon>
        <taxon>Lachnospirales</taxon>
        <taxon>Lachnospiraceae</taxon>
        <taxon>Anaerostipes</taxon>
    </lineage>
</organism>
<dbReference type="Gene3D" id="3.40.630.40">
    <property type="entry name" value="Zn-dependent exopeptidases"/>
    <property type="match status" value="1"/>
</dbReference>
<dbReference type="RefSeq" id="WP_006566713.1">
    <property type="nucleotide sequence ID" value="NZ_BAABRZ010000001.1"/>
</dbReference>
<dbReference type="Pfam" id="PF07833">
    <property type="entry name" value="Cu_amine_oxidN1"/>
    <property type="match status" value="1"/>
</dbReference>
<feature type="signal peptide" evidence="3">
    <location>
        <begin position="1"/>
        <end position="28"/>
    </location>
</feature>
<sequence length="496" mass="54587">MNNLKKSIAYLSIMMLTAATIPASTVNAASVPKAGKYYTLKIAGKKQKKKCRNVKVNGKTVKTYAPGFSRANTSMYSAYWLFKKQKSLGVSYSYSSKTKKVTLKRGSKSVVMTLDSMYAYVNGKKTKMPTPARKVYSYAKKKNYIYVPGAFCAKNLGHSYKWSGSQKSGLITTKKLPSTNTGGSSNSGASSSSGTSSITPGTRITASASNYSVRIKKPKGLASSAISTSDDYDNRRLIIKVKGNYKTHFSSSSNRYIKTDKYFRSYTVTYSGGYTNIYIRPRKDVIKAYAVSQTSDYIYIKYDSPKKIYNRIVVLDAGHGGSDSGATGNGLREKDLTLKIVKSAKSYFDKNSGYKVYYTRLSDWYPSLSYRSDLANNVGADRFISVHINSATPSAHGTETLYNSKGYKSTSGLTSYNWSNKIHGYVRPATGFTNRGLKNRTGLAVLRNTKTASSLTEIGFISNKTEAKKMKSNTGTYGKAVYNAIVNSFSTYPSKR</sequence>
<dbReference type="PANTHER" id="PTHR30404:SF0">
    <property type="entry name" value="N-ACETYLMURAMOYL-L-ALANINE AMIDASE AMIC"/>
    <property type="match status" value="1"/>
</dbReference>
<evidence type="ECO:0000313" key="5">
    <source>
        <dbReference type="EMBL" id="VYS95840.1"/>
    </source>
</evidence>
<evidence type="ECO:0000259" key="4">
    <source>
        <dbReference type="SMART" id="SM00646"/>
    </source>
</evidence>
<reference evidence="5" key="1">
    <citation type="submission" date="2019-11" db="EMBL/GenBank/DDBJ databases">
        <authorList>
            <person name="Feng L."/>
        </authorList>
    </citation>
    <scope>NUCLEOTIDE SEQUENCE</scope>
    <source>
        <strain evidence="5">AcaccaeLFYP115</strain>
    </source>
</reference>
<dbReference type="SUPFAM" id="SSF55383">
    <property type="entry name" value="Copper amine oxidase, domain N"/>
    <property type="match status" value="1"/>
</dbReference>
<dbReference type="EMBL" id="CACRSQ010000003">
    <property type="protein sequence ID" value="VYS95840.1"/>
    <property type="molecule type" value="Genomic_DNA"/>
</dbReference>
<dbReference type="GO" id="GO:0009253">
    <property type="term" value="P:peptidoglycan catabolic process"/>
    <property type="evidence" value="ECO:0007669"/>
    <property type="project" value="InterPro"/>
</dbReference>
<dbReference type="InterPro" id="IPR012854">
    <property type="entry name" value="Cu_amine_oxidase-like_N"/>
</dbReference>
<dbReference type="PANTHER" id="PTHR30404">
    <property type="entry name" value="N-ACETYLMURAMOYL-L-ALANINE AMIDASE"/>
    <property type="match status" value="1"/>
</dbReference>
<dbReference type="Pfam" id="PF01520">
    <property type="entry name" value="Amidase_3"/>
    <property type="match status" value="1"/>
</dbReference>
<keyword evidence="3" id="KW-0732">Signal</keyword>
<evidence type="ECO:0000256" key="1">
    <source>
        <dbReference type="ARBA" id="ARBA00022801"/>
    </source>
</evidence>
<feature type="domain" description="MurNAc-LAA" evidence="4">
    <location>
        <begin position="372"/>
        <end position="486"/>
    </location>
</feature>
<dbReference type="GO" id="GO:0030288">
    <property type="term" value="C:outer membrane-bounded periplasmic space"/>
    <property type="evidence" value="ECO:0007669"/>
    <property type="project" value="TreeGrafter"/>
</dbReference>
<protein>
    <submittedName>
        <fullName evidence="5">Sporulation-specific N-acetylmuramoyl-L-alanine amidase</fullName>
        <ecNumber evidence="5">3.5.1.28</ecNumber>
    </submittedName>
</protein>
<dbReference type="InterPro" id="IPR002508">
    <property type="entry name" value="MurNAc-LAA_cat"/>
</dbReference>
<dbReference type="Gene3D" id="3.30.457.10">
    <property type="entry name" value="Copper amine oxidase-like, N-terminal domain"/>
    <property type="match status" value="1"/>
</dbReference>
<dbReference type="AlphaFoldDB" id="A0A6N2SVK2"/>
<feature type="compositionally biased region" description="Low complexity" evidence="2">
    <location>
        <begin position="177"/>
        <end position="201"/>
    </location>
</feature>
<gene>
    <name evidence="5" type="primary">cwlC_1</name>
    <name evidence="5" type="ORF">ACLFYP115_01087</name>
</gene>
<feature type="chain" id="PRO_5027078635" evidence="3">
    <location>
        <begin position="29"/>
        <end position="496"/>
    </location>
</feature>
<dbReference type="EC" id="3.5.1.28" evidence="5"/>
<dbReference type="InterPro" id="IPR036582">
    <property type="entry name" value="Mao_N_sf"/>
</dbReference>
<keyword evidence="1 5" id="KW-0378">Hydrolase</keyword>
<dbReference type="CDD" id="cd02696">
    <property type="entry name" value="MurNAc-LAA"/>
    <property type="match status" value="1"/>
</dbReference>
<dbReference type="SUPFAM" id="SSF53187">
    <property type="entry name" value="Zn-dependent exopeptidases"/>
    <property type="match status" value="1"/>
</dbReference>
<evidence type="ECO:0000256" key="3">
    <source>
        <dbReference type="SAM" id="SignalP"/>
    </source>
</evidence>
<name>A0A6N2SVK2_9FIRM</name>
<feature type="region of interest" description="Disordered" evidence="2">
    <location>
        <begin position="173"/>
        <end position="201"/>
    </location>
</feature>
<dbReference type="GeneID" id="69471172"/>
<accession>A0A6N2SVK2</accession>
<dbReference type="SMART" id="SM00646">
    <property type="entry name" value="Ami_3"/>
    <property type="match status" value="1"/>
</dbReference>
<evidence type="ECO:0000256" key="2">
    <source>
        <dbReference type="SAM" id="MobiDB-lite"/>
    </source>
</evidence>